<name>A0A1C7LV82_GRIFR</name>
<organism evidence="1 2">
    <name type="scientific">Grifola frondosa</name>
    <name type="common">Maitake</name>
    <name type="synonym">Polyporus frondosus</name>
    <dbReference type="NCBI Taxonomy" id="5627"/>
    <lineage>
        <taxon>Eukaryota</taxon>
        <taxon>Fungi</taxon>
        <taxon>Dikarya</taxon>
        <taxon>Basidiomycota</taxon>
        <taxon>Agaricomycotina</taxon>
        <taxon>Agaricomycetes</taxon>
        <taxon>Polyporales</taxon>
        <taxon>Grifolaceae</taxon>
        <taxon>Grifola</taxon>
    </lineage>
</organism>
<dbReference type="Proteomes" id="UP000092993">
    <property type="component" value="Unassembled WGS sequence"/>
</dbReference>
<accession>A0A1C7LV82</accession>
<protein>
    <submittedName>
        <fullName evidence="1">Uncharacterized protein</fullName>
    </submittedName>
</protein>
<dbReference type="AlphaFoldDB" id="A0A1C7LV82"/>
<evidence type="ECO:0000313" key="1">
    <source>
        <dbReference type="EMBL" id="OBZ68671.1"/>
    </source>
</evidence>
<reference evidence="1 2" key="1">
    <citation type="submission" date="2016-03" db="EMBL/GenBank/DDBJ databases">
        <title>Whole genome sequencing of Grifola frondosa 9006-11.</title>
        <authorList>
            <person name="Min B."/>
            <person name="Park H."/>
            <person name="Kim J.-G."/>
            <person name="Cho H."/>
            <person name="Oh Y.-L."/>
            <person name="Kong W.-S."/>
            <person name="Choi I.-G."/>
        </authorList>
    </citation>
    <scope>NUCLEOTIDE SEQUENCE [LARGE SCALE GENOMIC DNA]</scope>
    <source>
        <strain evidence="1 2">9006-11</strain>
    </source>
</reference>
<proteinExistence type="predicted"/>
<dbReference type="STRING" id="5627.A0A1C7LV82"/>
<gene>
    <name evidence="1" type="ORF">A0H81_11410</name>
</gene>
<evidence type="ECO:0000313" key="2">
    <source>
        <dbReference type="Proteomes" id="UP000092993"/>
    </source>
</evidence>
<dbReference type="EMBL" id="LUGG01000019">
    <property type="protein sequence ID" value="OBZ68671.1"/>
    <property type="molecule type" value="Genomic_DNA"/>
</dbReference>
<sequence length="87" mass="9904">MDALRNTNRLLCSQVYVAALSWRFSATVSSAGGFVQTDCVAWNQLVMTRLRHEELESELVGYKLLYAEAVHQSRQDVVPRPTQYQPC</sequence>
<keyword evidence="2" id="KW-1185">Reference proteome</keyword>
<comment type="caution">
    <text evidence="1">The sequence shown here is derived from an EMBL/GenBank/DDBJ whole genome shotgun (WGS) entry which is preliminary data.</text>
</comment>